<dbReference type="AlphaFoldDB" id="A0A934RUI6"/>
<reference evidence="8" key="1">
    <citation type="submission" date="2021-01" db="EMBL/GenBank/DDBJ databases">
        <title>Modified the classification status of verrucomicrobia.</title>
        <authorList>
            <person name="Feng X."/>
        </authorList>
    </citation>
    <scope>NUCLEOTIDE SEQUENCE</scope>
    <source>
        <strain evidence="8">KCTC 13126</strain>
    </source>
</reference>
<dbReference type="InterPro" id="IPR036097">
    <property type="entry name" value="HisK_dim/P_sf"/>
</dbReference>
<feature type="domain" description="PAC" evidence="7">
    <location>
        <begin position="142"/>
        <end position="195"/>
    </location>
</feature>
<dbReference type="Pfam" id="PF08447">
    <property type="entry name" value="PAS_3"/>
    <property type="match status" value="1"/>
</dbReference>
<keyword evidence="3" id="KW-0597">Phosphoprotein</keyword>
<evidence type="ECO:0000259" key="7">
    <source>
        <dbReference type="PROSITE" id="PS50113"/>
    </source>
</evidence>
<dbReference type="PANTHER" id="PTHR43304">
    <property type="entry name" value="PHYTOCHROME-LIKE PROTEIN CPH1"/>
    <property type="match status" value="1"/>
</dbReference>
<dbReference type="EC" id="2.7.13.3" evidence="2"/>
<gene>
    <name evidence="8" type="ORF">JIN87_09470</name>
</gene>
<dbReference type="SMART" id="SM00091">
    <property type="entry name" value="PAS"/>
    <property type="match status" value="1"/>
</dbReference>
<evidence type="ECO:0000313" key="8">
    <source>
        <dbReference type="EMBL" id="MBK1877097.1"/>
    </source>
</evidence>
<evidence type="ECO:0000256" key="5">
    <source>
        <dbReference type="ARBA" id="ARBA00022777"/>
    </source>
</evidence>
<proteinExistence type="predicted"/>
<dbReference type="InterPro" id="IPR036890">
    <property type="entry name" value="HATPase_C_sf"/>
</dbReference>
<dbReference type="Pfam" id="PF00512">
    <property type="entry name" value="HisKA"/>
    <property type="match status" value="1"/>
</dbReference>
<evidence type="ECO:0000256" key="2">
    <source>
        <dbReference type="ARBA" id="ARBA00012438"/>
    </source>
</evidence>
<dbReference type="InterPro" id="IPR000700">
    <property type="entry name" value="PAS-assoc_C"/>
</dbReference>
<dbReference type="CDD" id="cd00082">
    <property type="entry name" value="HisKA"/>
    <property type="match status" value="1"/>
</dbReference>
<dbReference type="Gene3D" id="3.30.565.10">
    <property type="entry name" value="Histidine kinase-like ATPase, C-terminal domain"/>
    <property type="match status" value="1"/>
</dbReference>
<dbReference type="SUPFAM" id="SSF55785">
    <property type="entry name" value="PYP-like sensor domain (PAS domain)"/>
    <property type="match status" value="1"/>
</dbReference>
<dbReference type="InterPro" id="IPR035965">
    <property type="entry name" value="PAS-like_dom_sf"/>
</dbReference>
<keyword evidence="9" id="KW-1185">Reference proteome</keyword>
<dbReference type="NCBIfam" id="TIGR00229">
    <property type="entry name" value="sensory_box"/>
    <property type="match status" value="1"/>
</dbReference>
<dbReference type="RefSeq" id="WP_200355314.1">
    <property type="nucleotide sequence ID" value="NZ_JAENIL010000015.1"/>
</dbReference>
<evidence type="ECO:0000313" key="9">
    <source>
        <dbReference type="Proteomes" id="UP000617628"/>
    </source>
</evidence>
<dbReference type="Pfam" id="PF02518">
    <property type="entry name" value="HATPase_c"/>
    <property type="match status" value="1"/>
</dbReference>
<feature type="domain" description="Histidine kinase" evidence="6">
    <location>
        <begin position="213"/>
        <end position="430"/>
    </location>
</feature>
<dbReference type="PANTHER" id="PTHR43304:SF1">
    <property type="entry name" value="PAC DOMAIN-CONTAINING PROTEIN"/>
    <property type="match status" value="1"/>
</dbReference>
<dbReference type="GO" id="GO:0000155">
    <property type="term" value="F:phosphorelay sensor kinase activity"/>
    <property type="evidence" value="ECO:0007669"/>
    <property type="project" value="InterPro"/>
</dbReference>
<dbReference type="SMART" id="SM00388">
    <property type="entry name" value="HisKA"/>
    <property type="match status" value="1"/>
</dbReference>
<dbReference type="InterPro" id="IPR001610">
    <property type="entry name" value="PAC"/>
</dbReference>
<dbReference type="CDD" id="cd00130">
    <property type="entry name" value="PAS"/>
    <property type="match status" value="1"/>
</dbReference>
<dbReference type="InterPro" id="IPR052162">
    <property type="entry name" value="Sensor_kinase/Photoreceptor"/>
</dbReference>
<name>A0A934RUI6_9BACT</name>
<dbReference type="SUPFAM" id="SSF47384">
    <property type="entry name" value="Homodimeric domain of signal transducing histidine kinase"/>
    <property type="match status" value="1"/>
</dbReference>
<organism evidence="8 9">
    <name type="scientific">Pelagicoccus mobilis</name>
    <dbReference type="NCBI Taxonomy" id="415221"/>
    <lineage>
        <taxon>Bacteria</taxon>
        <taxon>Pseudomonadati</taxon>
        <taxon>Verrucomicrobiota</taxon>
        <taxon>Opitutia</taxon>
        <taxon>Puniceicoccales</taxon>
        <taxon>Pelagicoccaceae</taxon>
        <taxon>Pelagicoccus</taxon>
    </lineage>
</organism>
<comment type="catalytic activity">
    <reaction evidence="1">
        <text>ATP + protein L-histidine = ADP + protein N-phospho-L-histidine.</text>
        <dbReference type="EC" id="2.7.13.3"/>
    </reaction>
</comment>
<dbReference type="InterPro" id="IPR003594">
    <property type="entry name" value="HATPase_dom"/>
</dbReference>
<evidence type="ECO:0000256" key="4">
    <source>
        <dbReference type="ARBA" id="ARBA00022679"/>
    </source>
</evidence>
<dbReference type="InterPro" id="IPR003661">
    <property type="entry name" value="HisK_dim/P_dom"/>
</dbReference>
<dbReference type="PROSITE" id="PS50113">
    <property type="entry name" value="PAC"/>
    <property type="match status" value="1"/>
</dbReference>
<keyword evidence="5 8" id="KW-0418">Kinase</keyword>
<dbReference type="EMBL" id="JAENIL010000015">
    <property type="protein sequence ID" value="MBK1877097.1"/>
    <property type="molecule type" value="Genomic_DNA"/>
</dbReference>
<dbReference type="FunFam" id="3.30.565.10:FF:000006">
    <property type="entry name" value="Sensor histidine kinase WalK"/>
    <property type="match status" value="1"/>
</dbReference>
<dbReference type="SMART" id="SM00086">
    <property type="entry name" value="PAC"/>
    <property type="match status" value="1"/>
</dbReference>
<evidence type="ECO:0000256" key="1">
    <source>
        <dbReference type="ARBA" id="ARBA00000085"/>
    </source>
</evidence>
<evidence type="ECO:0000256" key="3">
    <source>
        <dbReference type="ARBA" id="ARBA00022553"/>
    </source>
</evidence>
<dbReference type="SUPFAM" id="SSF55874">
    <property type="entry name" value="ATPase domain of HSP90 chaperone/DNA topoisomerase II/histidine kinase"/>
    <property type="match status" value="1"/>
</dbReference>
<dbReference type="InterPro" id="IPR013655">
    <property type="entry name" value="PAS_fold_3"/>
</dbReference>
<comment type="caution">
    <text evidence="8">The sequence shown here is derived from an EMBL/GenBank/DDBJ whole genome shotgun (WGS) entry which is preliminary data.</text>
</comment>
<dbReference type="SMART" id="SM00387">
    <property type="entry name" value="HATPase_c"/>
    <property type="match status" value="1"/>
</dbReference>
<dbReference type="Proteomes" id="UP000617628">
    <property type="component" value="Unassembled WGS sequence"/>
</dbReference>
<accession>A0A934RUI6</accession>
<dbReference type="Gene3D" id="1.10.287.130">
    <property type="match status" value="1"/>
</dbReference>
<sequence length="433" mass="48850">MIRVIHNPHTLKASSKREWDICLLSSISALALSNPYPTHPTREGDRPPFPGPIEANMTDQNLRLSEERLKMVLEGSELGFWDWNIETGEVKRNDRWAQMLGYSSIEEFEDNTDTWTNSIHPDDREAAWASIDDHKSGRTPVHKLEYRMLTKEGGYKWILDHAKVVQYSEDGLPLRMSGTHRDITSRKLAEEKLKNSEEALKKEVQVKNRFFSIIAHDLRTPFNSFLGATQMMSEMMSELSQEELVEYATKLNEEASRVFDYLQNLLEWSRLQIKGCKREPRIINLAELTRECIDILTPTASSKGISFTLTISDQNVFADPYMTRTVMLNLITNSLKFSTPGESITISASNKGNITHVTVSDTGIGMSEDLLKKVFSLDQPTSKTGTAGETGTGLGLPLCKEMIERNKGEIWAESALGKGSHFHFSLPNSSSES</sequence>
<keyword evidence="4" id="KW-0808">Transferase</keyword>
<dbReference type="InterPro" id="IPR005467">
    <property type="entry name" value="His_kinase_dom"/>
</dbReference>
<protein>
    <recommendedName>
        <fullName evidence="2">histidine kinase</fullName>
        <ecNumber evidence="2">2.7.13.3</ecNumber>
    </recommendedName>
</protein>
<dbReference type="InterPro" id="IPR000014">
    <property type="entry name" value="PAS"/>
</dbReference>
<dbReference type="PROSITE" id="PS50109">
    <property type="entry name" value="HIS_KIN"/>
    <property type="match status" value="1"/>
</dbReference>
<evidence type="ECO:0000259" key="6">
    <source>
        <dbReference type="PROSITE" id="PS50109"/>
    </source>
</evidence>
<dbReference type="Gene3D" id="3.30.450.20">
    <property type="entry name" value="PAS domain"/>
    <property type="match status" value="1"/>
</dbReference>
<dbReference type="PRINTS" id="PR00344">
    <property type="entry name" value="BCTRLSENSOR"/>
</dbReference>
<dbReference type="InterPro" id="IPR004358">
    <property type="entry name" value="Sig_transdc_His_kin-like_C"/>
</dbReference>